<feature type="region of interest" description="Disordered" evidence="17">
    <location>
        <begin position="737"/>
        <end position="812"/>
    </location>
</feature>
<evidence type="ECO:0000256" key="12">
    <source>
        <dbReference type="ARBA" id="ARBA00044515"/>
    </source>
</evidence>
<feature type="compositionally biased region" description="Polar residues" evidence="17">
    <location>
        <begin position="67"/>
        <end position="76"/>
    </location>
</feature>
<keyword evidence="5 16" id="KW-0158">Chromosome</keyword>
<keyword evidence="8 16" id="KW-0949">S-adenosyl-L-methionine</keyword>
<feature type="compositionally biased region" description="Low complexity" evidence="17">
    <location>
        <begin position="102"/>
        <end position="116"/>
    </location>
</feature>
<dbReference type="PROSITE" id="PS51572">
    <property type="entry name" value="SAM_MT43_1"/>
    <property type="match status" value="1"/>
</dbReference>
<evidence type="ECO:0000256" key="11">
    <source>
        <dbReference type="ARBA" id="ARBA00044492"/>
    </source>
</evidence>
<dbReference type="InterPro" id="IPR012677">
    <property type="entry name" value="Nucleotide-bd_a/b_plait_sf"/>
</dbReference>
<dbReference type="GO" id="GO:0003676">
    <property type="term" value="F:nucleic acid binding"/>
    <property type="evidence" value="ECO:0007669"/>
    <property type="project" value="InterPro"/>
</dbReference>
<proteinExistence type="predicted"/>
<dbReference type="GO" id="GO:0032259">
    <property type="term" value="P:methylation"/>
    <property type="evidence" value="ECO:0007669"/>
    <property type="project" value="UniProtKB-KW"/>
</dbReference>
<evidence type="ECO:0000256" key="16">
    <source>
        <dbReference type="PIRNR" id="PIRNR037104"/>
    </source>
</evidence>
<feature type="region of interest" description="Disordered" evidence="17">
    <location>
        <begin position="536"/>
        <end position="600"/>
    </location>
</feature>
<evidence type="ECO:0000259" key="18">
    <source>
        <dbReference type="PROSITE" id="PS50280"/>
    </source>
</evidence>
<evidence type="ECO:0000256" key="17">
    <source>
        <dbReference type="SAM" id="MobiDB-lite"/>
    </source>
</evidence>
<dbReference type="InterPro" id="IPR017111">
    <property type="entry name" value="Set1_fungi"/>
</dbReference>
<dbReference type="SUPFAM" id="SSF82199">
    <property type="entry name" value="SET domain"/>
    <property type="match status" value="1"/>
</dbReference>
<dbReference type="InterPro" id="IPR046341">
    <property type="entry name" value="SET_dom_sf"/>
</dbReference>
<dbReference type="GO" id="GO:0140999">
    <property type="term" value="F:histone H3K4 trimethyltransferase activity"/>
    <property type="evidence" value="ECO:0007669"/>
    <property type="project" value="UniProtKB-EC"/>
</dbReference>
<dbReference type="PROSITE" id="PS50280">
    <property type="entry name" value="SET"/>
    <property type="match status" value="1"/>
</dbReference>
<dbReference type="RefSeq" id="XP_062660968.1">
    <property type="nucleotide sequence ID" value="XM_062798016.1"/>
</dbReference>
<dbReference type="SMART" id="SM00508">
    <property type="entry name" value="PostSET"/>
    <property type="match status" value="1"/>
</dbReference>
<dbReference type="PANTHER" id="PTHR45814">
    <property type="entry name" value="HISTONE-LYSINE N-METHYLTRANSFERASE SETD1"/>
    <property type="match status" value="1"/>
</dbReference>
<gene>
    <name evidence="20" type="ORF">B0H64DRAFT_124434</name>
</gene>
<evidence type="ECO:0000313" key="20">
    <source>
        <dbReference type="EMBL" id="KAK3297454.1"/>
    </source>
</evidence>
<sequence length="1285" mass="143702">MTRPPGASFAQFFPAAPRAARDRAMERERAKMKAQESPPARPVDANGYSAPLNPSASSHNDEGPVTGFTSRPQLNGTAAHASHPPTDDTESLAGDTLHAVGSASSHTSASSSVFSAPTRPSATSAMKFSNNQLTPPTTIASPSSYLSTAAPTKAQSTTPRRADGINGLTPIPNGSVLHTPAVERVPARDPSRSIKCIKRTYEPFLDTSLSSSEKRKAKPIYKEFGLDDQDDAPPSDPRLAKGGRLNYINVDFHLPKARLRHAPYNLKPYKYDPKTSCGSGPPTQVVVTGFNPLIAFSKVTAVFASFGDIAESSNKMHPDTGSYLGFATFRYRDSKPSRSRPVSITGADAAKRAIRAMHGKRIEANTVRVEYDAEGKKSSRMLVEVLHKGNETTPALGEPRIPTGPKPKEVIPGPPPTAPKGPAAHRGGLVNVQGVWVPKPRPDSIIEGEPVAAQLKHDPYIFVGHEHVPVMPTTVAHMKRRLKTYMFEDIRADRTGYYIVFQDSGYGRAEAERCFRSADRTAFFTYTMVMDLHLHGTDGKASNAPDTRRRTRTPERRHADETRPHREHDRSKRDEERARRDERDRRRREEEADLEEEKRQRAKNYDPVLEATDVVLREMKEQLIKNIRTKIAAPALFHFLDPVNHLAKRRRLNLEDPQSARLPPIVLDEFEDRSPVSTPNSRADPIERRTARLDVSALPRIRKVKNAGLNTRKHGFNDPFARNRPAARRTAFRSLHYRLRTDSEGESEDEAENRTSLGRDTEEPESRPRSRMSSDDEADKDDYASWGPGDDDSMTEASFALGDGSGVPKKRKLDLQVETAIKRQKKTDEELFGVTIDRIGTEFPSREDSPEDILLPGPEAGEEKDIDSSRLATPLLQGDKAKKKAPAKTKRKSKKQLFEEREALKRQQQDIFEREALQSEDVDEVIPTPEPESEPKPPKAEKEEKPEKPALDENLYPSEKVSVLDLPRDFRLDVGALEELALGPNDQPDLDRLRKRFGRGKVDDPELWVWRRDRIRELNSADGTAKTPVRIEGYYVPNPTGCARAEGVKKILNSEKSKYLPHHIKVKKAREERQAQNGKNAKDSVLAAAEAARLAAESLVAKGNSRANRANNRRFVADLNDQRKTLGQDSDVLRFNQLKKRKKPVKFARSAIHNWGLYAMENIPKDDMIIEYVGEEVRQQIAELRENRYLKSGIGSSYLFRIDDNTVIDATKKGGIARFINHSCMPNCTAKIIKVEGSKRIVIYALRDIAQNEELTYDYKFERELGSTDRIPCLCGTAACKGFLN</sequence>
<dbReference type="GO" id="GO:0005694">
    <property type="term" value="C:chromosome"/>
    <property type="evidence" value="ECO:0007669"/>
    <property type="project" value="UniProtKB-SubCell"/>
</dbReference>
<keyword evidence="21" id="KW-1185">Reference proteome</keyword>
<reference evidence="20" key="2">
    <citation type="submission" date="2023-06" db="EMBL/GenBank/DDBJ databases">
        <authorList>
            <consortium name="Lawrence Berkeley National Laboratory"/>
            <person name="Haridas S."/>
            <person name="Hensen N."/>
            <person name="Bonometti L."/>
            <person name="Westerberg I."/>
            <person name="Brannstrom I.O."/>
            <person name="Guillou S."/>
            <person name="Cros-Aarteil S."/>
            <person name="Calhoun S."/>
            <person name="Kuo A."/>
            <person name="Mondo S."/>
            <person name="Pangilinan J."/>
            <person name="Riley R."/>
            <person name="Labutti K."/>
            <person name="Andreopoulos B."/>
            <person name="Lipzen A."/>
            <person name="Chen C."/>
            <person name="Yanf M."/>
            <person name="Daum C."/>
            <person name="Ng V."/>
            <person name="Clum A."/>
            <person name="Steindorff A."/>
            <person name="Ohm R."/>
            <person name="Martin F."/>
            <person name="Silar P."/>
            <person name="Natvig D."/>
            <person name="Lalanne C."/>
            <person name="Gautier V."/>
            <person name="Ament-Velasquez S.L."/>
            <person name="Kruys A."/>
            <person name="Hutchinson M.I."/>
            <person name="Powell A.J."/>
            <person name="Barry K."/>
            <person name="Miller A.N."/>
            <person name="Grigoriev I.V."/>
            <person name="Debuchy R."/>
            <person name="Gladieux P."/>
            <person name="Thoren M.H."/>
            <person name="Johannesson H."/>
        </authorList>
    </citation>
    <scope>NUCLEOTIDE SEQUENCE</scope>
    <source>
        <strain evidence="20">CBS 168.71</strain>
    </source>
</reference>
<comment type="subunit">
    <text evidence="16">Component of the COMPASS (Set1C) complex.</text>
</comment>
<comment type="subcellular location">
    <subcellularLocation>
        <location evidence="2">Chromosome</location>
    </subcellularLocation>
    <subcellularLocation>
        <location evidence="1 16">Nucleus</location>
    </subcellularLocation>
</comment>
<evidence type="ECO:0000256" key="13">
    <source>
        <dbReference type="ARBA" id="ARBA00047571"/>
    </source>
</evidence>
<dbReference type="SMART" id="SM00317">
    <property type="entry name" value="SET"/>
    <property type="match status" value="1"/>
</dbReference>
<feature type="domain" description="Post-SET" evidence="19">
    <location>
        <begin position="1269"/>
        <end position="1285"/>
    </location>
</feature>
<organism evidence="20 21">
    <name type="scientific">Chaetomium fimeti</name>
    <dbReference type="NCBI Taxonomy" id="1854472"/>
    <lineage>
        <taxon>Eukaryota</taxon>
        <taxon>Fungi</taxon>
        <taxon>Dikarya</taxon>
        <taxon>Ascomycota</taxon>
        <taxon>Pezizomycotina</taxon>
        <taxon>Sordariomycetes</taxon>
        <taxon>Sordariomycetidae</taxon>
        <taxon>Sordariales</taxon>
        <taxon>Chaetomiaceae</taxon>
        <taxon>Chaetomium</taxon>
    </lineage>
</organism>
<dbReference type="GO" id="GO:0048188">
    <property type="term" value="C:Set1C/COMPASS complex"/>
    <property type="evidence" value="ECO:0007669"/>
    <property type="project" value="InterPro"/>
</dbReference>
<dbReference type="PIRSF" id="PIRSF037104">
    <property type="entry name" value="Histone_H3-K4_mtfrase_Set1_fun"/>
    <property type="match status" value="1"/>
</dbReference>
<evidence type="ECO:0000313" key="21">
    <source>
        <dbReference type="Proteomes" id="UP001278766"/>
    </source>
</evidence>
<dbReference type="InterPro" id="IPR035979">
    <property type="entry name" value="RBD_domain_sf"/>
</dbReference>
<dbReference type="Gene3D" id="3.30.70.330">
    <property type="match status" value="1"/>
</dbReference>
<evidence type="ECO:0000256" key="14">
    <source>
        <dbReference type="ARBA" id="ARBA00047583"/>
    </source>
</evidence>
<comment type="catalytic activity">
    <reaction evidence="13 16">
        <text>L-lysyl(4)-[histone H3] + 3 S-adenosyl-L-methionine = N(6),N(6),N(6)-trimethyl-L-lysyl(4)-[histone H3] + 3 S-adenosyl-L-homocysteine + 3 H(+)</text>
        <dbReference type="Rhea" id="RHEA:60260"/>
        <dbReference type="Rhea" id="RHEA-COMP:15537"/>
        <dbReference type="Rhea" id="RHEA-COMP:15547"/>
        <dbReference type="ChEBI" id="CHEBI:15378"/>
        <dbReference type="ChEBI" id="CHEBI:29969"/>
        <dbReference type="ChEBI" id="CHEBI:57856"/>
        <dbReference type="ChEBI" id="CHEBI:59789"/>
        <dbReference type="ChEBI" id="CHEBI:61961"/>
        <dbReference type="EC" id="2.1.1.354"/>
    </reaction>
</comment>
<dbReference type="Gene3D" id="2.170.270.10">
    <property type="entry name" value="SET domain"/>
    <property type="match status" value="1"/>
</dbReference>
<keyword evidence="9 16" id="KW-0156">Chromatin regulator</keyword>
<evidence type="ECO:0000256" key="4">
    <source>
        <dbReference type="ARBA" id="ARBA00015839"/>
    </source>
</evidence>
<feature type="compositionally biased region" description="Low complexity" evidence="17">
    <location>
        <begin position="1"/>
        <end position="18"/>
    </location>
</feature>
<comment type="catalytic activity">
    <reaction evidence="15">
        <text>N(6),N(6)-dimethyl-L-lysyl(4)-[histone H3] + S-adenosyl-L-methionine = N(6),N(6),N(6)-trimethyl-L-lysyl(4)-[histone H3] + S-adenosyl-L-homocysteine + H(+)</text>
        <dbReference type="Rhea" id="RHEA:60272"/>
        <dbReference type="Rhea" id="RHEA-COMP:15537"/>
        <dbReference type="Rhea" id="RHEA-COMP:15540"/>
        <dbReference type="ChEBI" id="CHEBI:15378"/>
        <dbReference type="ChEBI" id="CHEBI:57856"/>
        <dbReference type="ChEBI" id="CHEBI:59789"/>
        <dbReference type="ChEBI" id="CHEBI:61961"/>
        <dbReference type="ChEBI" id="CHEBI:61976"/>
    </reaction>
</comment>
<evidence type="ECO:0000256" key="5">
    <source>
        <dbReference type="ARBA" id="ARBA00022454"/>
    </source>
</evidence>
<dbReference type="InterPro" id="IPR001214">
    <property type="entry name" value="SET_dom"/>
</dbReference>
<dbReference type="SMART" id="SM01291">
    <property type="entry name" value="N-SET"/>
    <property type="match status" value="1"/>
</dbReference>
<evidence type="ECO:0000256" key="2">
    <source>
        <dbReference type="ARBA" id="ARBA00004286"/>
    </source>
</evidence>
<dbReference type="GeneID" id="87834964"/>
<dbReference type="Pfam" id="PF11764">
    <property type="entry name" value="N-SET"/>
    <property type="match status" value="1"/>
</dbReference>
<dbReference type="EC" id="2.1.1.354" evidence="3 16"/>
<evidence type="ECO:0000256" key="10">
    <source>
        <dbReference type="ARBA" id="ARBA00023242"/>
    </source>
</evidence>
<dbReference type="InterPro" id="IPR024636">
    <property type="entry name" value="SET_assoc"/>
</dbReference>
<keyword evidence="7 16" id="KW-0808">Transferase</keyword>
<dbReference type="EMBL" id="JAUEPN010000003">
    <property type="protein sequence ID" value="KAK3297454.1"/>
    <property type="molecule type" value="Genomic_DNA"/>
</dbReference>
<dbReference type="SUPFAM" id="SSF54928">
    <property type="entry name" value="RNA-binding domain, RBD"/>
    <property type="match status" value="1"/>
</dbReference>
<comment type="catalytic activity">
    <reaction evidence="14">
        <text>N(6)-methyl-L-lysyl(4)-[histone H3] + S-adenosyl-L-methionine = N(6),N(6)-dimethyl-L-lysyl(4)-[histone H3] + S-adenosyl-L-homocysteine + H(+)</text>
        <dbReference type="Rhea" id="RHEA:60268"/>
        <dbReference type="Rhea" id="RHEA-COMP:15540"/>
        <dbReference type="Rhea" id="RHEA-COMP:15543"/>
        <dbReference type="ChEBI" id="CHEBI:15378"/>
        <dbReference type="ChEBI" id="CHEBI:57856"/>
        <dbReference type="ChEBI" id="CHEBI:59789"/>
        <dbReference type="ChEBI" id="CHEBI:61929"/>
        <dbReference type="ChEBI" id="CHEBI:61976"/>
    </reaction>
</comment>
<evidence type="ECO:0000256" key="9">
    <source>
        <dbReference type="ARBA" id="ARBA00022853"/>
    </source>
</evidence>
<evidence type="ECO:0000256" key="15">
    <source>
        <dbReference type="ARBA" id="ARBA00049129"/>
    </source>
</evidence>
<evidence type="ECO:0000256" key="6">
    <source>
        <dbReference type="ARBA" id="ARBA00022603"/>
    </source>
</evidence>
<feature type="compositionally biased region" description="Basic and acidic residues" evidence="17">
    <location>
        <begin position="933"/>
        <end position="951"/>
    </location>
</feature>
<feature type="compositionally biased region" description="Basic and acidic residues" evidence="17">
    <location>
        <begin position="546"/>
        <end position="590"/>
    </location>
</feature>
<feature type="compositionally biased region" description="Basic and acidic residues" evidence="17">
    <location>
        <begin position="19"/>
        <end position="34"/>
    </location>
</feature>
<dbReference type="PANTHER" id="PTHR45814:SF2">
    <property type="entry name" value="HISTONE-LYSINE N-METHYLTRANSFERASE SETD1"/>
    <property type="match status" value="1"/>
</dbReference>
<comment type="function">
    <text evidence="11">Catalytic component of the COMPASS (Set1C) complex that specifically mono-, di- and trimethylates histone H3 to form H3K4me1/2/3. Binds RNAs which might negatively affect its histone methyltransferase activity. COMPASS recognizes ubiquitinated H2B on one face of the nucleosome which stimulates the methylation of H3 on the opposing face.</text>
</comment>
<dbReference type="InterPro" id="IPR003616">
    <property type="entry name" value="Post-SET_dom"/>
</dbReference>
<dbReference type="Proteomes" id="UP001278766">
    <property type="component" value="Unassembled WGS sequence"/>
</dbReference>
<comment type="function">
    <text evidence="16">Catalytic component of the COMPASS (Set1C) complex that specifically mono-, di- and trimethylates histone H3 to form H3K4me1/2/3. COMPASS recognizes ubiquitinated H2B on one face of the nucleosome which stimulates the methylation of H3 on the opposing face.</text>
</comment>
<comment type="subunit">
    <text evidence="12">Component of the Set1C/COMPASS complex.</text>
</comment>
<feature type="domain" description="SET" evidence="18">
    <location>
        <begin position="1143"/>
        <end position="1260"/>
    </location>
</feature>
<name>A0AAE0LUL9_9PEZI</name>
<feature type="compositionally biased region" description="Basic residues" evidence="17">
    <location>
        <begin position="881"/>
        <end position="895"/>
    </location>
</feature>
<evidence type="ECO:0000259" key="19">
    <source>
        <dbReference type="PROSITE" id="PS50868"/>
    </source>
</evidence>
<evidence type="ECO:0000256" key="3">
    <source>
        <dbReference type="ARBA" id="ARBA00012182"/>
    </source>
</evidence>
<feature type="compositionally biased region" description="Basic and acidic residues" evidence="17">
    <location>
        <begin position="896"/>
        <end position="917"/>
    </location>
</feature>
<dbReference type="Pfam" id="PF11767">
    <property type="entry name" value="SET_assoc"/>
    <property type="match status" value="1"/>
</dbReference>
<keyword evidence="10 16" id="KW-0539">Nucleus</keyword>
<keyword evidence="6 16" id="KW-0489">Methyltransferase</keyword>
<feature type="region of interest" description="Disordered" evidence="17">
    <location>
        <begin position="838"/>
        <end position="956"/>
    </location>
</feature>
<dbReference type="InterPro" id="IPR044570">
    <property type="entry name" value="Set1-like"/>
</dbReference>
<feature type="compositionally biased region" description="Polar residues" evidence="17">
    <location>
        <begin position="118"/>
        <end position="159"/>
    </location>
</feature>
<feature type="compositionally biased region" description="Basic and acidic residues" evidence="17">
    <location>
        <begin position="757"/>
        <end position="774"/>
    </location>
</feature>
<evidence type="ECO:0000256" key="8">
    <source>
        <dbReference type="ARBA" id="ARBA00022691"/>
    </source>
</evidence>
<comment type="caution">
    <text evidence="20">The sequence shown here is derived from an EMBL/GenBank/DDBJ whole genome shotgun (WGS) entry which is preliminary data.</text>
</comment>
<feature type="region of interest" description="Disordered" evidence="17">
    <location>
        <begin position="1"/>
        <end position="177"/>
    </location>
</feature>
<evidence type="ECO:0000256" key="7">
    <source>
        <dbReference type="ARBA" id="ARBA00022679"/>
    </source>
</evidence>
<reference evidence="20" key="1">
    <citation type="journal article" date="2023" name="Mol. Phylogenet. Evol.">
        <title>Genome-scale phylogeny and comparative genomics of the fungal order Sordariales.</title>
        <authorList>
            <person name="Hensen N."/>
            <person name="Bonometti L."/>
            <person name="Westerberg I."/>
            <person name="Brannstrom I.O."/>
            <person name="Guillou S."/>
            <person name="Cros-Aarteil S."/>
            <person name="Calhoun S."/>
            <person name="Haridas S."/>
            <person name="Kuo A."/>
            <person name="Mondo S."/>
            <person name="Pangilinan J."/>
            <person name="Riley R."/>
            <person name="LaButti K."/>
            <person name="Andreopoulos B."/>
            <person name="Lipzen A."/>
            <person name="Chen C."/>
            <person name="Yan M."/>
            <person name="Daum C."/>
            <person name="Ng V."/>
            <person name="Clum A."/>
            <person name="Steindorff A."/>
            <person name="Ohm R.A."/>
            <person name="Martin F."/>
            <person name="Silar P."/>
            <person name="Natvig D.O."/>
            <person name="Lalanne C."/>
            <person name="Gautier V."/>
            <person name="Ament-Velasquez S.L."/>
            <person name="Kruys A."/>
            <person name="Hutchinson M.I."/>
            <person name="Powell A.J."/>
            <person name="Barry K."/>
            <person name="Miller A.N."/>
            <person name="Grigoriev I.V."/>
            <person name="Debuchy R."/>
            <person name="Gladieux P."/>
            <person name="Hiltunen Thoren M."/>
            <person name="Johannesson H."/>
        </authorList>
    </citation>
    <scope>NUCLEOTIDE SEQUENCE</scope>
    <source>
        <strain evidence="20">CBS 168.71</strain>
    </source>
</reference>
<protein>
    <recommendedName>
        <fullName evidence="4 16">Histone-lysine N-methyltransferase, H3 lysine-4 specific</fullName>
        <ecNumber evidence="3 16">2.1.1.354</ecNumber>
    </recommendedName>
</protein>
<dbReference type="CDD" id="cd20072">
    <property type="entry name" value="SET_SET1"/>
    <property type="match status" value="1"/>
</dbReference>
<dbReference type="PROSITE" id="PS50868">
    <property type="entry name" value="POST_SET"/>
    <property type="match status" value="1"/>
</dbReference>
<evidence type="ECO:0000256" key="1">
    <source>
        <dbReference type="ARBA" id="ARBA00004123"/>
    </source>
</evidence>
<dbReference type="InterPro" id="IPR024657">
    <property type="entry name" value="COMPASS_Set1_N-SET"/>
</dbReference>
<dbReference type="Pfam" id="PF00856">
    <property type="entry name" value="SET"/>
    <property type="match status" value="1"/>
</dbReference>
<accession>A0AAE0LUL9</accession>